<feature type="domain" description="MmgE/PrpD C-terminal" evidence="3">
    <location>
        <begin position="282"/>
        <end position="435"/>
    </location>
</feature>
<accession>A0A246WUN0</accession>
<dbReference type="PANTHER" id="PTHR16943">
    <property type="entry name" value="2-METHYLCITRATE DEHYDRATASE-RELATED"/>
    <property type="match status" value="1"/>
</dbReference>
<dbReference type="InterPro" id="IPR036148">
    <property type="entry name" value="MmgE/PrpD_sf"/>
</dbReference>
<dbReference type="InterPro" id="IPR042188">
    <property type="entry name" value="MmgE/PrpD_sf_2"/>
</dbReference>
<dbReference type="InterPro" id="IPR045336">
    <property type="entry name" value="MmgE_PrpD_N"/>
</dbReference>
<dbReference type="PANTHER" id="PTHR16943:SF8">
    <property type="entry name" value="2-METHYLCITRATE DEHYDRATASE"/>
    <property type="match status" value="1"/>
</dbReference>
<dbReference type="Proteomes" id="UP000197596">
    <property type="component" value="Unassembled WGS sequence"/>
</dbReference>
<gene>
    <name evidence="4" type="ORF">CEJ42_05320</name>
</gene>
<dbReference type="InterPro" id="IPR042183">
    <property type="entry name" value="MmgE/PrpD_sf_1"/>
</dbReference>
<evidence type="ECO:0000256" key="1">
    <source>
        <dbReference type="ARBA" id="ARBA00006174"/>
    </source>
</evidence>
<reference evidence="4 5" key="1">
    <citation type="submission" date="2017-06" db="EMBL/GenBank/DDBJ databases">
        <title>Herbaspirillum phytohormonus sp. nov., isolated from the root nodule of Robinia pseudoacacia in lead-zinc mine.</title>
        <authorList>
            <person name="Fan M."/>
            <person name="Lin Y."/>
        </authorList>
    </citation>
    <scope>NUCLEOTIDE SEQUENCE [LARGE SCALE GENOMIC DNA]</scope>
    <source>
        <strain evidence="4 5">HZ10</strain>
    </source>
</reference>
<dbReference type="GO" id="GO:0016829">
    <property type="term" value="F:lyase activity"/>
    <property type="evidence" value="ECO:0007669"/>
    <property type="project" value="InterPro"/>
</dbReference>
<dbReference type="Pfam" id="PF19305">
    <property type="entry name" value="MmgE_PrpD_C"/>
    <property type="match status" value="1"/>
</dbReference>
<evidence type="ECO:0000313" key="5">
    <source>
        <dbReference type="Proteomes" id="UP000197596"/>
    </source>
</evidence>
<proteinExistence type="inferred from homology"/>
<organism evidence="4 5">
    <name type="scientific">Herbaspirillum robiniae</name>
    <dbReference type="NCBI Taxonomy" id="2014887"/>
    <lineage>
        <taxon>Bacteria</taxon>
        <taxon>Pseudomonadati</taxon>
        <taxon>Pseudomonadota</taxon>
        <taxon>Betaproteobacteria</taxon>
        <taxon>Burkholderiales</taxon>
        <taxon>Oxalobacteraceae</taxon>
        <taxon>Herbaspirillum</taxon>
    </lineage>
</organism>
<dbReference type="EMBL" id="NJGU01000002">
    <property type="protein sequence ID" value="OWY30376.1"/>
    <property type="molecule type" value="Genomic_DNA"/>
</dbReference>
<name>A0A246WUN0_9BURK</name>
<evidence type="ECO:0000313" key="4">
    <source>
        <dbReference type="EMBL" id="OWY30376.1"/>
    </source>
</evidence>
<evidence type="ECO:0000259" key="2">
    <source>
        <dbReference type="Pfam" id="PF03972"/>
    </source>
</evidence>
<dbReference type="Gene3D" id="3.30.1330.120">
    <property type="entry name" value="2-methylcitrate dehydratase PrpD"/>
    <property type="match status" value="1"/>
</dbReference>
<protein>
    <submittedName>
        <fullName evidence="4">2-methylcitrate dehydratase</fullName>
    </submittedName>
</protein>
<comment type="similarity">
    <text evidence="1">Belongs to the PrpD family.</text>
</comment>
<dbReference type="SUPFAM" id="SSF103378">
    <property type="entry name" value="2-methylcitrate dehydratase PrpD"/>
    <property type="match status" value="1"/>
</dbReference>
<comment type="caution">
    <text evidence="4">The sequence shown here is derived from an EMBL/GenBank/DDBJ whole genome shotgun (WGS) entry which is preliminary data.</text>
</comment>
<dbReference type="Gene3D" id="1.10.4100.10">
    <property type="entry name" value="2-methylcitrate dehydratase PrpD"/>
    <property type="match status" value="1"/>
</dbReference>
<dbReference type="InterPro" id="IPR045337">
    <property type="entry name" value="MmgE_PrpD_C"/>
</dbReference>
<sequence length="470" mass="48007">METGASVTQATHQQDGAVGKMARWIVALAAGDIPAPIRAIAQNCLIDTIGVIAAGSATAVAAHARALVSLSAAAGPCGIVGTDASCDPRHAAFANGVAAHALDFDDNCYAGFVHGSAVIAPAALAAAQYADADGAQLITAFVAGAECEYALGAATANVLYDQGWWTTGVLGPVGACAATAKLLGLDVKQTAAALGLAAAGAAGIKACFGTDAKAFLAGRAAEAGMTAALMAQGGASGPADAFEHRNGFARLFNGGRFDGQAFDTLGCDWRLQSPGVDVKRIPVCLSSHAAVDAAMALVQEHAIRLYDIVAITCNVPPIVIANLVHDDPGTAQQAQFSMPFAIAASLLYGTLRLEHLSAQTLADERLRRLMERVSMVHGAVWDDPAYRAAAPEGAEVSIALADGRMLQGFRDFARGAARYPLDAGELDAKFKDCLGFAGLSGDAASAPARHWLARLRALETFGSVRGLLAA</sequence>
<feature type="domain" description="MmgE/PrpD N-terminal" evidence="2">
    <location>
        <begin position="20"/>
        <end position="255"/>
    </location>
</feature>
<evidence type="ECO:0000259" key="3">
    <source>
        <dbReference type="Pfam" id="PF19305"/>
    </source>
</evidence>
<dbReference type="AlphaFoldDB" id="A0A246WUN0"/>
<dbReference type="Pfam" id="PF03972">
    <property type="entry name" value="MmgE_PrpD_N"/>
    <property type="match status" value="1"/>
</dbReference>
<dbReference type="InterPro" id="IPR005656">
    <property type="entry name" value="MmgE_PrpD"/>
</dbReference>